<dbReference type="InterPro" id="IPR051017">
    <property type="entry name" value="Aldolase-II_Adducin_sf"/>
</dbReference>
<dbReference type="EMBL" id="JAERRG010000002">
    <property type="protein sequence ID" value="MBL1112604.1"/>
    <property type="molecule type" value="Genomic_DNA"/>
</dbReference>
<gene>
    <name evidence="3" type="ORF">JK364_09340</name>
</gene>
<accession>A0ABS1PJZ6</accession>
<dbReference type="SUPFAM" id="SSF53639">
    <property type="entry name" value="AraD/HMP-PK domain-like"/>
    <property type="match status" value="1"/>
</dbReference>
<feature type="domain" description="Class II aldolase/adducin N-terminal" evidence="2">
    <location>
        <begin position="64"/>
        <end position="244"/>
    </location>
</feature>
<comment type="caution">
    <text evidence="3">The sequence shown here is derived from an EMBL/GenBank/DDBJ whole genome shotgun (WGS) entry which is preliminary data.</text>
</comment>
<evidence type="ECO:0000313" key="4">
    <source>
        <dbReference type="Proteomes" id="UP000621510"/>
    </source>
</evidence>
<dbReference type="InterPro" id="IPR036409">
    <property type="entry name" value="Aldolase_II/adducin_N_sf"/>
</dbReference>
<evidence type="ECO:0000256" key="1">
    <source>
        <dbReference type="ARBA" id="ARBA00037961"/>
    </source>
</evidence>
<evidence type="ECO:0000259" key="2">
    <source>
        <dbReference type="SMART" id="SM01007"/>
    </source>
</evidence>
<protein>
    <submittedName>
        <fullName evidence="3">Class II aldolase/adducin family protein</fullName>
    </submittedName>
</protein>
<dbReference type="PANTHER" id="PTHR10672">
    <property type="entry name" value="ADDUCIN"/>
    <property type="match status" value="1"/>
</dbReference>
<dbReference type="InterPro" id="IPR001303">
    <property type="entry name" value="Aldolase_II/adducin_N"/>
</dbReference>
<dbReference type="Proteomes" id="UP000621510">
    <property type="component" value="Unassembled WGS sequence"/>
</dbReference>
<reference evidence="3 4" key="1">
    <citation type="submission" date="2021-01" db="EMBL/GenBank/DDBJ databases">
        <title>WGS of actinomycetes isolated from Thailand.</title>
        <authorList>
            <person name="Thawai C."/>
        </authorList>
    </citation>
    <scope>NUCLEOTIDE SEQUENCE [LARGE SCALE GENOMIC DNA]</scope>
    <source>
        <strain evidence="3 4">CA3R110</strain>
    </source>
</reference>
<evidence type="ECO:0000313" key="3">
    <source>
        <dbReference type="EMBL" id="MBL1112604.1"/>
    </source>
</evidence>
<dbReference type="Pfam" id="PF00596">
    <property type="entry name" value="Aldolase_II"/>
    <property type="match status" value="1"/>
</dbReference>
<dbReference type="PANTHER" id="PTHR10672:SF3">
    <property type="entry name" value="PROTEIN HU-LI TAI SHAO"/>
    <property type="match status" value="1"/>
</dbReference>
<keyword evidence="4" id="KW-1185">Reference proteome</keyword>
<dbReference type="NCBIfam" id="NF005451">
    <property type="entry name" value="PRK07044.1"/>
    <property type="match status" value="1"/>
</dbReference>
<name>A0ABS1PJZ6_9ACTN</name>
<proteinExistence type="inferred from homology"/>
<dbReference type="Gene3D" id="3.40.225.10">
    <property type="entry name" value="Class II aldolase/adducin N-terminal domain"/>
    <property type="match status" value="1"/>
</dbReference>
<dbReference type="SMART" id="SM01007">
    <property type="entry name" value="Aldolase_II"/>
    <property type="match status" value="1"/>
</dbReference>
<organism evidence="3 4">
    <name type="scientific">Streptomyces endocoffeicus</name>
    <dbReference type="NCBI Taxonomy" id="2898945"/>
    <lineage>
        <taxon>Bacteria</taxon>
        <taxon>Bacillati</taxon>
        <taxon>Actinomycetota</taxon>
        <taxon>Actinomycetes</taxon>
        <taxon>Kitasatosporales</taxon>
        <taxon>Streptomycetaceae</taxon>
        <taxon>Streptomyces</taxon>
    </lineage>
</organism>
<comment type="similarity">
    <text evidence="1">Belongs to the aldolase class II family.</text>
</comment>
<sequence length="303" mass="33675">MFAIWAVAGLRRILWTRSFGDKRCAWGNCPLTSPSPRTEGVLTVSASPHRAEQAPLDEEWRLRRELAAVYRLVAHFRMADLIFTHISVRVPGPEHHFLINPYGLLFEEITASNLVKVDLSGRPVEDTPHPVNPAGFVIHSAIHAARPDAHCVLHTHTKAGCAVAAQEDGLLPLNQISMEFYDRVGYHDYEGVALNLAEQRRLVADLADHPALILRNHGLLTVGETPGEAFLRMYYLDKACEIQTTAMAGGAKLTMPDPDICELTARQLAGEDHGSDFQDDQAYTLAWSALLRLVERIAPDHRD</sequence>